<proteinExistence type="inferred from homology"/>
<comment type="similarity">
    <text evidence="2">Belongs to the transketolase family.</text>
</comment>
<sequence length="287" mass="32268">MLRFEPEFFTERNRDIDESTLRAISREVRKDILKMTSNANSGHPGGSMSVTDIMVTLYYYKMRHNPENPKWEERDRFVLSKGHVSPALYSILARCGYFPMEELKTFRKLEGSLQGHPDMLKTPGVEISTGSLGLGIGAAVGMALGLKISKLDSRVYCVIGDGEAQEGSVWEASMAAYHYNLDNLCVILDNNNLQIDGPVDEVMSIYPVIEKWKAFGWHVIEIDGHNFKEIKEALNEAETVKYKPTMIIAKTVKGKGVSFMENRAEWHGKALPPDLLKEALKELGEIV</sequence>
<evidence type="ECO:0000256" key="3">
    <source>
        <dbReference type="ARBA" id="ARBA00022679"/>
    </source>
</evidence>
<evidence type="ECO:0000256" key="5">
    <source>
        <dbReference type="ARBA" id="ARBA00023052"/>
    </source>
</evidence>
<keyword evidence="4" id="KW-0479">Metal-binding</keyword>
<gene>
    <name evidence="7" type="ORF">SAMN06265340_10241</name>
</gene>
<keyword evidence="8" id="KW-1185">Reference proteome</keyword>
<dbReference type="AlphaFoldDB" id="A0A238Y2L7"/>
<evidence type="ECO:0000259" key="6">
    <source>
        <dbReference type="Pfam" id="PF00456"/>
    </source>
</evidence>
<dbReference type="PANTHER" id="PTHR47514">
    <property type="entry name" value="TRANSKETOLASE N-TERMINAL SECTION-RELATED"/>
    <property type="match status" value="1"/>
</dbReference>
<dbReference type="RefSeq" id="WP_089322396.1">
    <property type="nucleotide sequence ID" value="NZ_FZOB01000002.1"/>
</dbReference>
<dbReference type="PROSITE" id="PS00801">
    <property type="entry name" value="TRANSKETOLASE_1"/>
    <property type="match status" value="1"/>
</dbReference>
<keyword evidence="5" id="KW-0786">Thiamine pyrophosphate</keyword>
<dbReference type="SUPFAM" id="SSF52518">
    <property type="entry name" value="Thiamin diphosphate-binding fold (THDP-binding)"/>
    <property type="match status" value="1"/>
</dbReference>
<dbReference type="Pfam" id="PF00456">
    <property type="entry name" value="Transketolase_N"/>
    <property type="match status" value="1"/>
</dbReference>
<comment type="cofactor">
    <cofactor evidence="1">
        <name>thiamine diphosphate</name>
        <dbReference type="ChEBI" id="CHEBI:58937"/>
    </cofactor>
</comment>
<dbReference type="InterPro" id="IPR005474">
    <property type="entry name" value="Transketolase_N"/>
</dbReference>
<organism evidence="7 8">
    <name type="scientific">Desulfurobacterium atlanticum</name>
    <dbReference type="NCBI Taxonomy" id="240169"/>
    <lineage>
        <taxon>Bacteria</taxon>
        <taxon>Pseudomonadati</taxon>
        <taxon>Aquificota</taxon>
        <taxon>Aquificia</taxon>
        <taxon>Desulfurobacteriales</taxon>
        <taxon>Desulfurobacteriaceae</taxon>
        <taxon>Desulfurobacterium</taxon>
    </lineage>
</organism>
<reference evidence="8" key="1">
    <citation type="submission" date="2017-06" db="EMBL/GenBank/DDBJ databases">
        <authorList>
            <person name="Varghese N."/>
            <person name="Submissions S."/>
        </authorList>
    </citation>
    <scope>NUCLEOTIDE SEQUENCE [LARGE SCALE GENOMIC DNA]</scope>
    <source>
        <strain evidence="8">DSM 15668</strain>
    </source>
</reference>
<feature type="domain" description="Transketolase N-terminal" evidence="6">
    <location>
        <begin position="33"/>
        <end position="284"/>
    </location>
</feature>
<dbReference type="Proteomes" id="UP000198405">
    <property type="component" value="Unassembled WGS sequence"/>
</dbReference>
<keyword evidence="3" id="KW-0808">Transferase</keyword>
<dbReference type="Gene3D" id="3.40.50.970">
    <property type="match status" value="1"/>
</dbReference>
<dbReference type="GO" id="GO:0016740">
    <property type="term" value="F:transferase activity"/>
    <property type="evidence" value="ECO:0007669"/>
    <property type="project" value="UniProtKB-KW"/>
</dbReference>
<evidence type="ECO:0000313" key="8">
    <source>
        <dbReference type="Proteomes" id="UP000198405"/>
    </source>
</evidence>
<dbReference type="OrthoDB" id="8732661at2"/>
<dbReference type="InterPro" id="IPR029061">
    <property type="entry name" value="THDP-binding"/>
</dbReference>
<evidence type="ECO:0000256" key="4">
    <source>
        <dbReference type="ARBA" id="ARBA00022723"/>
    </source>
</evidence>
<accession>A0A238Y2L7</accession>
<dbReference type="InterPro" id="IPR049557">
    <property type="entry name" value="Transketolase_CS"/>
</dbReference>
<dbReference type="PANTHER" id="PTHR47514:SF1">
    <property type="entry name" value="TRANSKETOLASE N-TERMINAL SECTION-RELATED"/>
    <property type="match status" value="1"/>
</dbReference>
<dbReference type="CDD" id="cd02012">
    <property type="entry name" value="TPP_TK"/>
    <property type="match status" value="1"/>
</dbReference>
<protein>
    <submittedName>
        <fullName evidence="7">Transketolase</fullName>
    </submittedName>
</protein>
<evidence type="ECO:0000256" key="1">
    <source>
        <dbReference type="ARBA" id="ARBA00001964"/>
    </source>
</evidence>
<dbReference type="EMBL" id="FZOB01000002">
    <property type="protein sequence ID" value="SNR65031.1"/>
    <property type="molecule type" value="Genomic_DNA"/>
</dbReference>
<dbReference type="GO" id="GO:0046872">
    <property type="term" value="F:metal ion binding"/>
    <property type="evidence" value="ECO:0007669"/>
    <property type="project" value="UniProtKB-KW"/>
</dbReference>
<name>A0A238Y2L7_9BACT</name>
<evidence type="ECO:0000313" key="7">
    <source>
        <dbReference type="EMBL" id="SNR65031.1"/>
    </source>
</evidence>
<evidence type="ECO:0000256" key="2">
    <source>
        <dbReference type="ARBA" id="ARBA00007131"/>
    </source>
</evidence>